<dbReference type="Gene3D" id="1.10.10.10">
    <property type="entry name" value="Winged helix-like DNA-binding domain superfamily/Winged helix DNA-binding domain"/>
    <property type="match status" value="1"/>
</dbReference>
<keyword evidence="1" id="KW-0805">Transcription regulation</keyword>
<dbReference type="InterPro" id="IPR036388">
    <property type="entry name" value="WH-like_DNA-bd_sf"/>
</dbReference>
<name>M0BMQ7_9EURY</name>
<dbReference type="InterPro" id="IPR036390">
    <property type="entry name" value="WH_DNA-bd_sf"/>
</dbReference>
<dbReference type="PANTHER" id="PTHR33154">
    <property type="entry name" value="TRANSCRIPTIONAL REGULATOR, ARSR FAMILY"/>
    <property type="match status" value="1"/>
</dbReference>
<dbReference type="PANTHER" id="PTHR33154:SF33">
    <property type="entry name" value="TRANSCRIPTIONAL REPRESSOR SDPR"/>
    <property type="match status" value="1"/>
</dbReference>
<keyword evidence="3" id="KW-0804">Transcription</keyword>
<evidence type="ECO:0000256" key="3">
    <source>
        <dbReference type="ARBA" id="ARBA00023163"/>
    </source>
</evidence>
<dbReference type="PATRIC" id="fig|1227490.4.peg.1048"/>
<dbReference type="AlphaFoldDB" id="M0BMQ7"/>
<evidence type="ECO:0000259" key="4">
    <source>
        <dbReference type="PROSITE" id="PS50987"/>
    </source>
</evidence>
<gene>
    <name evidence="5" type="ORF">C479_05193</name>
</gene>
<evidence type="ECO:0000313" key="5">
    <source>
        <dbReference type="EMBL" id="ELZ12176.1"/>
    </source>
</evidence>
<sequence>MIIRMAQPDRLHRLVADELGECCDADVTARLETLESLAADVPDDPASDLAALSTLGDDTRYRLVRLLVAAADELCVCELSPLVDVSDSAISHALSDLTDAGLVTRRKEGTWRYYRPTERADRLVAALDATRGNIDD</sequence>
<evidence type="ECO:0000256" key="1">
    <source>
        <dbReference type="ARBA" id="ARBA00023015"/>
    </source>
</evidence>
<dbReference type="STRING" id="1227490.C479_05193"/>
<dbReference type="NCBIfam" id="NF033788">
    <property type="entry name" value="HTH_metalloreg"/>
    <property type="match status" value="1"/>
</dbReference>
<reference evidence="5 6" key="1">
    <citation type="journal article" date="2014" name="PLoS Genet.">
        <title>Phylogenetically driven sequencing of extremely halophilic archaea reveals strategies for static and dynamic osmo-response.</title>
        <authorList>
            <person name="Becker E.A."/>
            <person name="Seitzer P.M."/>
            <person name="Tritt A."/>
            <person name="Larsen D."/>
            <person name="Krusor M."/>
            <person name="Yao A.I."/>
            <person name="Wu D."/>
            <person name="Madern D."/>
            <person name="Eisen J.A."/>
            <person name="Darling A.E."/>
            <person name="Facciotti M.T."/>
        </authorList>
    </citation>
    <scope>NUCLEOTIDE SEQUENCE [LARGE SCALE GENOMIC DNA]</scope>
    <source>
        <strain evidence="5 6">JCM 14624</strain>
    </source>
</reference>
<keyword evidence="2" id="KW-0238">DNA-binding</keyword>
<dbReference type="InterPro" id="IPR011991">
    <property type="entry name" value="ArsR-like_HTH"/>
</dbReference>
<dbReference type="InterPro" id="IPR001845">
    <property type="entry name" value="HTH_ArsR_DNA-bd_dom"/>
</dbReference>
<dbReference type="SUPFAM" id="SSF46785">
    <property type="entry name" value="Winged helix' DNA-binding domain"/>
    <property type="match status" value="1"/>
</dbReference>
<evidence type="ECO:0000313" key="6">
    <source>
        <dbReference type="Proteomes" id="UP000011560"/>
    </source>
</evidence>
<feature type="domain" description="HTH arsR-type" evidence="4">
    <location>
        <begin position="34"/>
        <end position="136"/>
    </location>
</feature>
<dbReference type="SMART" id="SM00418">
    <property type="entry name" value="HTH_ARSR"/>
    <property type="match status" value="1"/>
</dbReference>
<accession>M0BMQ7</accession>
<dbReference type="PRINTS" id="PR00778">
    <property type="entry name" value="HTHARSR"/>
</dbReference>
<dbReference type="InterPro" id="IPR051081">
    <property type="entry name" value="HTH_MetalResp_TranReg"/>
</dbReference>
<organism evidence="5 6">
    <name type="scientific">Halovivax asiaticus JCM 14624</name>
    <dbReference type="NCBI Taxonomy" id="1227490"/>
    <lineage>
        <taxon>Archaea</taxon>
        <taxon>Methanobacteriati</taxon>
        <taxon>Methanobacteriota</taxon>
        <taxon>Stenosarchaea group</taxon>
        <taxon>Halobacteria</taxon>
        <taxon>Halobacteriales</taxon>
        <taxon>Natrialbaceae</taxon>
        <taxon>Halovivax</taxon>
    </lineage>
</organism>
<dbReference type="Pfam" id="PF01022">
    <property type="entry name" value="HTH_5"/>
    <property type="match status" value="1"/>
</dbReference>
<dbReference type="GO" id="GO:0003677">
    <property type="term" value="F:DNA binding"/>
    <property type="evidence" value="ECO:0007669"/>
    <property type="project" value="UniProtKB-KW"/>
</dbReference>
<dbReference type="PROSITE" id="PS50987">
    <property type="entry name" value="HTH_ARSR_2"/>
    <property type="match status" value="1"/>
</dbReference>
<keyword evidence="6" id="KW-1185">Reference proteome</keyword>
<dbReference type="CDD" id="cd00090">
    <property type="entry name" value="HTH_ARSR"/>
    <property type="match status" value="1"/>
</dbReference>
<proteinExistence type="predicted"/>
<protein>
    <submittedName>
        <fullName evidence="5">ArsR family transcriptional regulator</fullName>
    </submittedName>
</protein>
<dbReference type="EMBL" id="AOIQ01000009">
    <property type="protein sequence ID" value="ELZ12176.1"/>
    <property type="molecule type" value="Genomic_DNA"/>
</dbReference>
<dbReference type="Proteomes" id="UP000011560">
    <property type="component" value="Unassembled WGS sequence"/>
</dbReference>
<evidence type="ECO:0000256" key="2">
    <source>
        <dbReference type="ARBA" id="ARBA00023125"/>
    </source>
</evidence>
<comment type="caution">
    <text evidence="5">The sequence shown here is derived from an EMBL/GenBank/DDBJ whole genome shotgun (WGS) entry which is preliminary data.</text>
</comment>
<dbReference type="GO" id="GO:0003700">
    <property type="term" value="F:DNA-binding transcription factor activity"/>
    <property type="evidence" value="ECO:0007669"/>
    <property type="project" value="InterPro"/>
</dbReference>